<keyword evidence="3" id="KW-1185">Reference proteome</keyword>
<protein>
    <submittedName>
        <fullName evidence="2">Uncharacterized protein</fullName>
    </submittedName>
</protein>
<name>A0A2P7NVR6_9PROT</name>
<evidence type="ECO:0000313" key="2">
    <source>
        <dbReference type="EMBL" id="PSJ17570.1"/>
    </source>
</evidence>
<reference evidence="2 3" key="1">
    <citation type="submission" date="2018-03" db="EMBL/GenBank/DDBJ databases">
        <title>Draft genome of Nitrosomonas supralitoralis APG5.</title>
        <authorList>
            <person name="Urakawa H."/>
            <person name="Lopez J.V."/>
        </authorList>
    </citation>
    <scope>NUCLEOTIDE SEQUENCE [LARGE SCALE GENOMIC DNA]</scope>
    <source>
        <strain evidence="2 3">APG5</strain>
    </source>
</reference>
<dbReference type="EMBL" id="PXXU01000017">
    <property type="protein sequence ID" value="PSJ17570.1"/>
    <property type="molecule type" value="Genomic_DNA"/>
</dbReference>
<gene>
    <name evidence="2" type="ORF">C7H79_07195</name>
</gene>
<dbReference type="RefSeq" id="WP_106706614.1">
    <property type="nucleotide sequence ID" value="NZ_PXXU01000017.1"/>
</dbReference>
<accession>A0A2P7NVR6</accession>
<comment type="caution">
    <text evidence="2">The sequence shown here is derived from an EMBL/GenBank/DDBJ whole genome shotgun (WGS) entry which is preliminary data.</text>
</comment>
<proteinExistence type="predicted"/>
<dbReference type="Proteomes" id="UP000241912">
    <property type="component" value="Unassembled WGS sequence"/>
</dbReference>
<evidence type="ECO:0000256" key="1">
    <source>
        <dbReference type="SAM" id="SignalP"/>
    </source>
</evidence>
<keyword evidence="1" id="KW-0732">Signal</keyword>
<evidence type="ECO:0000313" key="3">
    <source>
        <dbReference type="Proteomes" id="UP000241912"/>
    </source>
</evidence>
<dbReference type="AlphaFoldDB" id="A0A2P7NVR6"/>
<sequence length="122" mass="13112">MRTRQFSLFFYATLLVGSVNSAVSAGQDLSEIQRQFNAENINKRFSVPSDAALTSALKEATQKGMPTRTQRFSSGCVGLGCDAGAAIGLGNIGYGSYFGGYARPYYGGLYGVNSYLPFYSGW</sequence>
<dbReference type="OrthoDB" id="8548291at2"/>
<feature type="chain" id="PRO_5015179958" evidence="1">
    <location>
        <begin position="26"/>
        <end position="122"/>
    </location>
</feature>
<organism evidence="2 3">
    <name type="scientific">Nitrosomonas supralitoralis</name>
    <dbReference type="NCBI Taxonomy" id="2116706"/>
    <lineage>
        <taxon>Bacteria</taxon>
        <taxon>Pseudomonadati</taxon>
        <taxon>Pseudomonadota</taxon>
        <taxon>Betaproteobacteria</taxon>
        <taxon>Nitrosomonadales</taxon>
        <taxon>Nitrosomonadaceae</taxon>
        <taxon>Nitrosomonas</taxon>
    </lineage>
</organism>
<feature type="signal peptide" evidence="1">
    <location>
        <begin position="1"/>
        <end position="25"/>
    </location>
</feature>